<keyword evidence="2" id="KW-1185">Reference proteome</keyword>
<protein>
    <submittedName>
        <fullName evidence="1">9511_t:CDS:1</fullName>
    </submittedName>
</protein>
<name>A0A9N8Z0G7_9GLOM</name>
<dbReference type="SUPFAM" id="SSF52047">
    <property type="entry name" value="RNI-like"/>
    <property type="match status" value="1"/>
</dbReference>
<dbReference type="AlphaFoldDB" id="A0A9N8Z0G7"/>
<evidence type="ECO:0000313" key="2">
    <source>
        <dbReference type="Proteomes" id="UP000789706"/>
    </source>
</evidence>
<dbReference type="Proteomes" id="UP000789706">
    <property type="component" value="Unassembled WGS sequence"/>
</dbReference>
<sequence length="536" mass="62225">MIVKLDRDCLWQIFANLEHDKKSLHSTILVNRIWCEIAIQFLWKKPFRYLYTCPKACGCVAEKRHKKARNLLSTFITCMAHNQTSTSIDIQDFVVWTASPPTTFNYLSFLRHIDLYDLFLTLKDVIQEMSRDICKLLVLHCSNLKNLSIDMSNKIWLPGYRCSSLPNISFWITFDEIPIELLKIPTYSGSKNCLSQLVEFYWGSTHWTSEFLVALSKVSRKLKKLVIDMSNFGRNESITNAQNLGKLIMAQTALQDIEFIKCKPTVLPVIMQGLRTQSKTLRRFFFQGMVKDFSVFSELIHCINLQEIYFIRCNFRCSEVEMLSVSHFPKLIKLIFNIVCFRFPIIIPEILLQNSGKKIRTFSLQQFYYPVNINSDGFIPSVASSVAKYCPNLVEFEYFVTKKEFPQLALLFASCPHLERVALSGKYENVEELLPMLASQELPNLSEFEILGYWTFSPSSLETFFIQSKAPLKKFIISYSPCFSDDHMEVILRSNTCIQDFVYKMVNDNYETFEAERSGYSPRISYLGVPMDICLI</sequence>
<comment type="caution">
    <text evidence="1">The sequence shown here is derived from an EMBL/GenBank/DDBJ whole genome shotgun (WGS) entry which is preliminary data.</text>
</comment>
<proteinExistence type="predicted"/>
<dbReference type="EMBL" id="CAJVPK010000148">
    <property type="protein sequence ID" value="CAG8459969.1"/>
    <property type="molecule type" value="Genomic_DNA"/>
</dbReference>
<reference evidence="1" key="1">
    <citation type="submission" date="2021-06" db="EMBL/GenBank/DDBJ databases">
        <authorList>
            <person name="Kallberg Y."/>
            <person name="Tangrot J."/>
            <person name="Rosling A."/>
        </authorList>
    </citation>
    <scope>NUCLEOTIDE SEQUENCE</scope>
    <source>
        <strain evidence="1">AZ414A</strain>
    </source>
</reference>
<dbReference type="InterPro" id="IPR032675">
    <property type="entry name" value="LRR_dom_sf"/>
</dbReference>
<organism evidence="1 2">
    <name type="scientific">Diversispora eburnea</name>
    <dbReference type="NCBI Taxonomy" id="1213867"/>
    <lineage>
        <taxon>Eukaryota</taxon>
        <taxon>Fungi</taxon>
        <taxon>Fungi incertae sedis</taxon>
        <taxon>Mucoromycota</taxon>
        <taxon>Glomeromycotina</taxon>
        <taxon>Glomeromycetes</taxon>
        <taxon>Diversisporales</taxon>
        <taxon>Diversisporaceae</taxon>
        <taxon>Diversispora</taxon>
    </lineage>
</organism>
<dbReference type="Gene3D" id="3.80.10.10">
    <property type="entry name" value="Ribonuclease Inhibitor"/>
    <property type="match status" value="1"/>
</dbReference>
<dbReference type="OrthoDB" id="2322866at2759"/>
<evidence type="ECO:0000313" key="1">
    <source>
        <dbReference type="EMBL" id="CAG8459969.1"/>
    </source>
</evidence>
<gene>
    <name evidence="1" type="ORF">DEBURN_LOCUS2626</name>
</gene>
<accession>A0A9N8Z0G7</accession>